<keyword evidence="4" id="KW-0812">Transmembrane</keyword>
<evidence type="ECO:0000313" key="7">
    <source>
        <dbReference type="EMBL" id="SNS14996.1"/>
    </source>
</evidence>
<evidence type="ECO:0000256" key="6">
    <source>
        <dbReference type="ARBA" id="ARBA00023136"/>
    </source>
</evidence>
<gene>
    <name evidence="7" type="ORF">SAMN06265364_15110</name>
</gene>
<protein>
    <submittedName>
        <fullName evidence="7">Heptose-I-phosphate ethanolaminephosphotransferase</fullName>
    </submittedName>
</protein>
<reference evidence="7 8" key="1">
    <citation type="submission" date="2017-06" db="EMBL/GenBank/DDBJ databases">
        <authorList>
            <person name="Varghese N."/>
            <person name="Submissions S."/>
        </authorList>
    </citation>
    <scope>NUCLEOTIDE SEQUENCE [LARGE SCALE GENOMIC DNA]</scope>
    <source>
        <strain evidence="7 8">DSM 26989</strain>
    </source>
</reference>
<comment type="subcellular location">
    <subcellularLocation>
        <location evidence="1">Cell membrane</location>
        <topology evidence="1">Multi-pass membrane protein</topology>
    </subcellularLocation>
</comment>
<dbReference type="EMBL" id="FZNZ01000051">
    <property type="protein sequence ID" value="SNS14996.1"/>
    <property type="molecule type" value="Genomic_DNA"/>
</dbReference>
<dbReference type="RefSeq" id="WP_089367241.1">
    <property type="nucleotide sequence ID" value="NZ_CP023863.1"/>
</dbReference>
<dbReference type="PANTHER" id="PTHR30443:SF2">
    <property type="entry name" value="PHOSPHOETHANOLAMINE TRANSFERASE EPTC"/>
    <property type="match status" value="1"/>
</dbReference>
<evidence type="ECO:0000256" key="5">
    <source>
        <dbReference type="ARBA" id="ARBA00022989"/>
    </source>
</evidence>
<dbReference type="GO" id="GO:0009244">
    <property type="term" value="P:lipopolysaccharide core region biosynthetic process"/>
    <property type="evidence" value="ECO:0007669"/>
    <property type="project" value="TreeGrafter"/>
</dbReference>
<evidence type="ECO:0000313" key="8">
    <source>
        <dbReference type="Proteomes" id="UP000198427"/>
    </source>
</evidence>
<dbReference type="AlphaFoldDB" id="A0A2K9HK92"/>
<keyword evidence="3" id="KW-0808">Transferase</keyword>
<keyword evidence="6" id="KW-0472">Membrane</keyword>
<dbReference type="OrthoDB" id="9786870at2"/>
<keyword evidence="5" id="KW-1133">Transmembrane helix</keyword>
<accession>A0A2K9HK92</accession>
<dbReference type="InterPro" id="IPR040423">
    <property type="entry name" value="PEA_transferase"/>
</dbReference>
<evidence type="ECO:0000256" key="2">
    <source>
        <dbReference type="ARBA" id="ARBA00022475"/>
    </source>
</evidence>
<dbReference type="PANTHER" id="PTHR30443">
    <property type="entry name" value="INNER MEMBRANE PROTEIN"/>
    <property type="match status" value="1"/>
</dbReference>
<dbReference type="InterPro" id="IPR058130">
    <property type="entry name" value="PEA_transf_C"/>
</dbReference>
<dbReference type="GeneID" id="94029100"/>
<dbReference type="Proteomes" id="UP000198427">
    <property type="component" value="Unassembled WGS sequence"/>
</dbReference>
<sequence>MKKEEDKLSTPKEKRTFADYLLKPIEVNSLFFVFMLLVGVIMNVSHRNPFGYLELLADVYVVSFLLSLCPKILHRGLQIILCSITYSIAFIDACCKTLFGTPITPTMLLLAQETTGRESEEFFSQYIKPELLFSTAGVIVLIALFHIVMAVRRQTFRSSFFKQPVIASTLTVTLLVGITLSVYDKTQLYTARNLSELEVAVVNGFAHIYHPVERVAYGLYSNHLIAKQVDGVIKANREIKIDSCATTSPIIVLVVGESANRHHSQLYGYPLPTTPRQFALKNGKDSLAVFADVVSPWNLTSRVFKQIFSLQSVGEKGDWSDYALFPAVFKKAGYHVSFLSNQFPYGINYAPDWTNNLTGGFFLNHPQLNKQMFDYRNTEIHSFDDELLNDYKHINVKDKKPQLIIFHLLGQHFQYTMRCKDEMKKFGIKDYPRRDLTDDEKQTIADYDNATLYNDIVLSKIVELFRQQDAIVIYLSDHGEDCYGKDAQMAGRLTETEQIDIKKYHEEFEIPFWIWCSPAYRQKHHKIFIEMLKAQNNKFMTDDLPHLLFYLAGIKTKDYQRERNLISPHFNNARHRLVLQNIDYDRALMR</sequence>
<dbReference type="InterPro" id="IPR017850">
    <property type="entry name" value="Alkaline_phosphatase_core_sf"/>
</dbReference>
<comment type="caution">
    <text evidence="7">The sequence shown here is derived from an EMBL/GenBank/DDBJ whole genome shotgun (WGS) entry which is preliminary data.</text>
</comment>
<keyword evidence="8" id="KW-1185">Reference proteome</keyword>
<dbReference type="InterPro" id="IPR000917">
    <property type="entry name" value="Sulfatase_N"/>
</dbReference>
<dbReference type="GO" id="GO:0016776">
    <property type="term" value="F:phosphotransferase activity, phosphate group as acceptor"/>
    <property type="evidence" value="ECO:0007669"/>
    <property type="project" value="TreeGrafter"/>
</dbReference>
<name>A0A2K9HK92_9BACT</name>
<dbReference type="SUPFAM" id="SSF53649">
    <property type="entry name" value="Alkaline phosphatase-like"/>
    <property type="match status" value="1"/>
</dbReference>
<dbReference type="KEGG" id="pje:CRM71_06730"/>
<dbReference type="GO" id="GO:0005886">
    <property type="term" value="C:plasma membrane"/>
    <property type="evidence" value="ECO:0007669"/>
    <property type="project" value="UniProtKB-SubCell"/>
</dbReference>
<evidence type="ECO:0000256" key="3">
    <source>
        <dbReference type="ARBA" id="ARBA00022679"/>
    </source>
</evidence>
<dbReference type="Pfam" id="PF00884">
    <property type="entry name" value="Sulfatase"/>
    <property type="match status" value="1"/>
</dbReference>
<evidence type="ECO:0000256" key="1">
    <source>
        <dbReference type="ARBA" id="ARBA00004651"/>
    </source>
</evidence>
<evidence type="ECO:0000256" key="4">
    <source>
        <dbReference type="ARBA" id="ARBA00022692"/>
    </source>
</evidence>
<dbReference type="CDD" id="cd16017">
    <property type="entry name" value="LptA"/>
    <property type="match status" value="1"/>
</dbReference>
<keyword evidence="2" id="KW-1003">Cell membrane</keyword>
<organism evidence="7 8">
    <name type="scientific">Prevotella jejuni</name>
    <dbReference type="NCBI Taxonomy" id="1177574"/>
    <lineage>
        <taxon>Bacteria</taxon>
        <taxon>Pseudomonadati</taxon>
        <taxon>Bacteroidota</taxon>
        <taxon>Bacteroidia</taxon>
        <taxon>Bacteroidales</taxon>
        <taxon>Prevotellaceae</taxon>
        <taxon>Prevotella</taxon>
    </lineage>
</organism>
<dbReference type="Gene3D" id="3.40.720.10">
    <property type="entry name" value="Alkaline Phosphatase, subunit A"/>
    <property type="match status" value="1"/>
</dbReference>
<proteinExistence type="predicted"/>